<evidence type="ECO:0000313" key="4">
    <source>
        <dbReference type="Proteomes" id="UP001596042"/>
    </source>
</evidence>
<dbReference type="InterPro" id="IPR036282">
    <property type="entry name" value="Glutathione-S-Trfase_C_sf"/>
</dbReference>
<dbReference type="SUPFAM" id="SSF52833">
    <property type="entry name" value="Thioredoxin-like"/>
    <property type="match status" value="1"/>
</dbReference>
<comment type="caution">
    <text evidence="3">The sequence shown here is derived from an EMBL/GenBank/DDBJ whole genome shotgun (WGS) entry which is preliminary data.</text>
</comment>
<dbReference type="SFLD" id="SFLDG00358">
    <property type="entry name" value="Main_(cytGST)"/>
    <property type="match status" value="1"/>
</dbReference>
<dbReference type="InterPro" id="IPR040079">
    <property type="entry name" value="Glutathione_S-Trfase"/>
</dbReference>
<protein>
    <submittedName>
        <fullName evidence="3">Glutathione S-transferase family protein</fullName>
    </submittedName>
</protein>
<dbReference type="PROSITE" id="PS50405">
    <property type="entry name" value="GST_CTER"/>
    <property type="match status" value="1"/>
</dbReference>
<feature type="domain" description="GST C-terminal" evidence="2">
    <location>
        <begin position="85"/>
        <end position="206"/>
    </location>
</feature>
<dbReference type="InterPro" id="IPR010987">
    <property type="entry name" value="Glutathione-S-Trfase_C-like"/>
</dbReference>
<name>A0ABV9H6B1_9HYPH</name>
<dbReference type="RefSeq" id="WP_374830364.1">
    <property type="nucleotide sequence ID" value="NZ_JBHEEZ010000004.1"/>
</dbReference>
<dbReference type="SUPFAM" id="SSF47616">
    <property type="entry name" value="GST C-terminal domain-like"/>
    <property type="match status" value="1"/>
</dbReference>
<dbReference type="Proteomes" id="UP001596042">
    <property type="component" value="Unassembled WGS sequence"/>
</dbReference>
<sequence>MEELVLYTNPMSRGRIARWMMEEVGQPYRAEILDYGPPMKSRDYCAINPMGKVPTLKHGNRIVTEVAAICTYMAYTFPEAGLAPHPDELADFYRWMFFVAGPVEAAMADHALGLDIPKEHERRVGYGNYGMMVETLEKAVQRHPYIAGERFTAADVYVGAHIGWGLTFGTLPQSAAFEAYWQRLLLRPALKRANALDDALLPARPS</sequence>
<evidence type="ECO:0000313" key="3">
    <source>
        <dbReference type="EMBL" id="MFC4624948.1"/>
    </source>
</evidence>
<dbReference type="CDD" id="cd03207">
    <property type="entry name" value="GST_C_8"/>
    <property type="match status" value="1"/>
</dbReference>
<accession>A0ABV9H6B1</accession>
<keyword evidence="4" id="KW-1185">Reference proteome</keyword>
<dbReference type="PROSITE" id="PS50404">
    <property type="entry name" value="GST_NTER"/>
    <property type="match status" value="1"/>
</dbReference>
<organism evidence="3 4">
    <name type="scientific">Daeguia caeni</name>
    <dbReference type="NCBI Taxonomy" id="439612"/>
    <lineage>
        <taxon>Bacteria</taxon>
        <taxon>Pseudomonadati</taxon>
        <taxon>Pseudomonadota</taxon>
        <taxon>Alphaproteobacteria</taxon>
        <taxon>Hyphomicrobiales</taxon>
        <taxon>Brucellaceae</taxon>
        <taxon>Daeguia</taxon>
    </lineage>
</organism>
<dbReference type="SFLD" id="SFLDS00019">
    <property type="entry name" value="Glutathione_Transferase_(cytos"/>
    <property type="match status" value="1"/>
</dbReference>
<proteinExistence type="predicted"/>
<dbReference type="InterPro" id="IPR004045">
    <property type="entry name" value="Glutathione_S-Trfase_N"/>
</dbReference>
<dbReference type="SFLD" id="SFLDG01150">
    <property type="entry name" value="Main.1:_Beta-like"/>
    <property type="match status" value="1"/>
</dbReference>
<feature type="domain" description="GST N-terminal" evidence="1">
    <location>
        <begin position="1"/>
        <end position="81"/>
    </location>
</feature>
<dbReference type="CDD" id="cd03046">
    <property type="entry name" value="GST_N_GTT1_like"/>
    <property type="match status" value="1"/>
</dbReference>
<dbReference type="InterPro" id="IPR036249">
    <property type="entry name" value="Thioredoxin-like_sf"/>
</dbReference>
<dbReference type="PANTHER" id="PTHR44051:SF21">
    <property type="entry name" value="GLUTATHIONE S-TRANSFERASE FAMILY PROTEIN"/>
    <property type="match status" value="1"/>
</dbReference>
<reference evidence="4" key="1">
    <citation type="journal article" date="2019" name="Int. J. Syst. Evol. Microbiol.">
        <title>The Global Catalogue of Microorganisms (GCM) 10K type strain sequencing project: providing services to taxonomists for standard genome sequencing and annotation.</title>
        <authorList>
            <consortium name="The Broad Institute Genomics Platform"/>
            <consortium name="The Broad Institute Genome Sequencing Center for Infectious Disease"/>
            <person name="Wu L."/>
            <person name="Ma J."/>
        </authorList>
    </citation>
    <scope>NUCLEOTIDE SEQUENCE [LARGE SCALE GENOMIC DNA]</scope>
    <source>
        <strain evidence="4">CGMCC 1.15731</strain>
    </source>
</reference>
<dbReference type="EMBL" id="JBHSEL010000049">
    <property type="protein sequence ID" value="MFC4624948.1"/>
    <property type="molecule type" value="Genomic_DNA"/>
</dbReference>
<evidence type="ECO:0000259" key="1">
    <source>
        <dbReference type="PROSITE" id="PS50404"/>
    </source>
</evidence>
<dbReference type="PANTHER" id="PTHR44051">
    <property type="entry name" value="GLUTATHIONE S-TRANSFERASE-RELATED"/>
    <property type="match status" value="1"/>
</dbReference>
<dbReference type="Gene3D" id="1.20.1050.10">
    <property type="match status" value="1"/>
</dbReference>
<gene>
    <name evidence="3" type="ORF">ACFO1V_06880</name>
</gene>
<evidence type="ECO:0000259" key="2">
    <source>
        <dbReference type="PROSITE" id="PS50405"/>
    </source>
</evidence>
<dbReference type="Gene3D" id="3.40.30.10">
    <property type="entry name" value="Glutaredoxin"/>
    <property type="match status" value="1"/>
</dbReference>
<dbReference type="Pfam" id="PF13409">
    <property type="entry name" value="GST_N_2"/>
    <property type="match status" value="1"/>
</dbReference>